<organism evidence="1 2">
    <name type="scientific">Champsocephalus gunnari</name>
    <name type="common">Mackerel icefish</name>
    <dbReference type="NCBI Taxonomy" id="52237"/>
    <lineage>
        <taxon>Eukaryota</taxon>
        <taxon>Metazoa</taxon>
        <taxon>Chordata</taxon>
        <taxon>Craniata</taxon>
        <taxon>Vertebrata</taxon>
        <taxon>Euteleostomi</taxon>
        <taxon>Actinopterygii</taxon>
        <taxon>Neopterygii</taxon>
        <taxon>Teleostei</taxon>
        <taxon>Neoteleostei</taxon>
        <taxon>Acanthomorphata</taxon>
        <taxon>Eupercaria</taxon>
        <taxon>Perciformes</taxon>
        <taxon>Notothenioidei</taxon>
        <taxon>Channichthyidae</taxon>
        <taxon>Champsocephalus</taxon>
    </lineage>
</organism>
<name>A0AAN8DBQ9_CHAGU</name>
<proteinExistence type="predicted"/>
<comment type="caution">
    <text evidence="1">The sequence shown here is derived from an EMBL/GenBank/DDBJ whole genome shotgun (WGS) entry which is preliminary data.</text>
</comment>
<keyword evidence="2" id="KW-1185">Reference proteome</keyword>
<evidence type="ECO:0000313" key="2">
    <source>
        <dbReference type="Proteomes" id="UP001331515"/>
    </source>
</evidence>
<dbReference type="Proteomes" id="UP001331515">
    <property type="component" value="Unassembled WGS sequence"/>
</dbReference>
<sequence>MMNQLHYGFPSHEVVSLTTCHDHRKRITLLLVVLLLWSQTNCFACLALSDSLNKSAVNETGRTTLLVSQPNLSVIMAITTCHGFVDQLAVSPGPTNMQISAR</sequence>
<dbReference type="EMBL" id="JAURVH010001525">
    <property type="protein sequence ID" value="KAK5918670.1"/>
    <property type="molecule type" value="Genomic_DNA"/>
</dbReference>
<evidence type="ECO:0000313" key="1">
    <source>
        <dbReference type="EMBL" id="KAK5918670.1"/>
    </source>
</evidence>
<gene>
    <name evidence="1" type="ORF">CgunFtcFv8_003413</name>
</gene>
<accession>A0AAN8DBQ9</accession>
<reference evidence="1 2" key="1">
    <citation type="journal article" date="2023" name="Mol. Biol. Evol.">
        <title>Genomics of Secondarily Temperate Adaptation in the Only Non-Antarctic Icefish.</title>
        <authorList>
            <person name="Rivera-Colon A.G."/>
            <person name="Rayamajhi N."/>
            <person name="Minhas B.F."/>
            <person name="Madrigal G."/>
            <person name="Bilyk K.T."/>
            <person name="Yoon V."/>
            <person name="Hune M."/>
            <person name="Gregory S."/>
            <person name="Cheng C.H.C."/>
            <person name="Catchen J.M."/>
        </authorList>
    </citation>
    <scope>NUCLEOTIDE SEQUENCE [LARGE SCALE GENOMIC DNA]</scope>
    <source>
        <tissue evidence="1">White muscle</tissue>
    </source>
</reference>
<dbReference type="AlphaFoldDB" id="A0AAN8DBQ9"/>
<protein>
    <submittedName>
        <fullName evidence="1">Uncharacterized protein</fullName>
    </submittedName>
</protein>